<gene>
    <name evidence="1" type="ORF">UFOPK3495_00675</name>
</gene>
<name>A0A6J7FJL8_9ZZZZ</name>
<proteinExistence type="predicted"/>
<organism evidence="1">
    <name type="scientific">freshwater metagenome</name>
    <dbReference type="NCBI Taxonomy" id="449393"/>
    <lineage>
        <taxon>unclassified sequences</taxon>
        <taxon>metagenomes</taxon>
        <taxon>ecological metagenomes</taxon>
    </lineage>
</organism>
<dbReference type="EMBL" id="CAFBMC010000027">
    <property type="protein sequence ID" value="CAB4895577.1"/>
    <property type="molecule type" value="Genomic_DNA"/>
</dbReference>
<evidence type="ECO:0000313" key="1">
    <source>
        <dbReference type="EMBL" id="CAB4895577.1"/>
    </source>
</evidence>
<reference evidence="1" key="1">
    <citation type="submission" date="2020-05" db="EMBL/GenBank/DDBJ databases">
        <authorList>
            <person name="Chiriac C."/>
            <person name="Salcher M."/>
            <person name="Ghai R."/>
            <person name="Kavagutti S V."/>
        </authorList>
    </citation>
    <scope>NUCLEOTIDE SEQUENCE</scope>
</reference>
<sequence length="144" mass="15794">MLNDLRGYLQLANGLSEVTKAKAKEIAMELVNQGILLSTKAPDIKGQVQELADDLLSTSRNNREMLLGLVTSEVDRAVSRMGFVREDELAAVRRHVQRLEKEIVELKNATAKPAKKAAVKKVTVKKVNVKAASEKKATSAKEAQ</sequence>
<protein>
    <submittedName>
        <fullName evidence="1">Unannotated protein</fullName>
    </submittedName>
</protein>
<dbReference type="AlphaFoldDB" id="A0A6J7FJL8"/>
<accession>A0A6J7FJL8</accession>